<dbReference type="RefSeq" id="XP_028879839.1">
    <property type="nucleotide sequence ID" value="XM_029028986.1"/>
</dbReference>
<name>A0A1X0NMQ5_9TRYP</name>
<reference evidence="1 2" key="1">
    <citation type="submission" date="2017-03" db="EMBL/GenBank/DDBJ databases">
        <title>An alternative strategy for trypanosome survival in the mammalian bloodstream revealed through genome and transcriptome analysis of the ubiquitous bovine parasite Trypanosoma (Megatrypanum) theileri.</title>
        <authorList>
            <person name="Kelly S."/>
            <person name="Ivens A."/>
            <person name="Mott A."/>
            <person name="O'Neill E."/>
            <person name="Emms D."/>
            <person name="Macleod O."/>
            <person name="Voorheis P."/>
            <person name="Matthews J."/>
            <person name="Matthews K."/>
            <person name="Carrington M."/>
        </authorList>
    </citation>
    <scope>NUCLEOTIDE SEQUENCE [LARGE SCALE GENOMIC DNA]</scope>
    <source>
        <strain evidence="1">Edinburgh</strain>
    </source>
</reference>
<dbReference type="GeneID" id="39988766"/>
<dbReference type="VEuPathDB" id="TriTrypDB:TM35_000332300"/>
<protein>
    <submittedName>
        <fullName evidence="1">Uncharacterized protein</fullName>
    </submittedName>
</protein>
<sequence>MSRILAPGRPSTVLLPVLLRKAIVPFEPVAPPPLHYEQGASIAENRPMPRHNLGKGSPAWEKLFPACGRQLVGRYPPQIIHYSFKSAIHSSGLTPPFLAGSRGPCVPLKSQF</sequence>
<evidence type="ECO:0000313" key="1">
    <source>
        <dbReference type="EMBL" id="ORC85773.1"/>
    </source>
</evidence>
<organism evidence="1 2">
    <name type="scientific">Trypanosoma theileri</name>
    <dbReference type="NCBI Taxonomy" id="67003"/>
    <lineage>
        <taxon>Eukaryota</taxon>
        <taxon>Discoba</taxon>
        <taxon>Euglenozoa</taxon>
        <taxon>Kinetoplastea</taxon>
        <taxon>Metakinetoplastina</taxon>
        <taxon>Trypanosomatida</taxon>
        <taxon>Trypanosomatidae</taxon>
        <taxon>Trypanosoma</taxon>
    </lineage>
</organism>
<dbReference type="AlphaFoldDB" id="A0A1X0NMQ5"/>
<comment type="caution">
    <text evidence="1">The sequence shown here is derived from an EMBL/GenBank/DDBJ whole genome shotgun (WGS) entry which is preliminary data.</text>
</comment>
<proteinExistence type="predicted"/>
<dbReference type="Proteomes" id="UP000192257">
    <property type="component" value="Unassembled WGS sequence"/>
</dbReference>
<keyword evidence="2" id="KW-1185">Reference proteome</keyword>
<gene>
    <name evidence="1" type="ORF">TM35_000332300</name>
</gene>
<evidence type="ECO:0000313" key="2">
    <source>
        <dbReference type="Proteomes" id="UP000192257"/>
    </source>
</evidence>
<accession>A0A1X0NMQ5</accession>
<dbReference type="EMBL" id="NBCO01000033">
    <property type="protein sequence ID" value="ORC85773.1"/>
    <property type="molecule type" value="Genomic_DNA"/>
</dbReference>